<evidence type="ECO:0000256" key="8">
    <source>
        <dbReference type="ARBA" id="ARBA00023136"/>
    </source>
</evidence>
<dbReference type="CDD" id="cd06261">
    <property type="entry name" value="TM_PBP2"/>
    <property type="match status" value="1"/>
</dbReference>
<organism evidence="11 12">
    <name type="scientific">Devosia epidermidihirudinis</name>
    <dbReference type="NCBI Taxonomy" id="1293439"/>
    <lineage>
        <taxon>Bacteria</taxon>
        <taxon>Pseudomonadati</taxon>
        <taxon>Pseudomonadota</taxon>
        <taxon>Alphaproteobacteria</taxon>
        <taxon>Hyphomicrobiales</taxon>
        <taxon>Devosiaceae</taxon>
        <taxon>Devosia</taxon>
    </lineage>
</organism>
<dbReference type="Gene3D" id="1.10.3720.10">
    <property type="entry name" value="MetI-like"/>
    <property type="match status" value="1"/>
</dbReference>
<evidence type="ECO:0000256" key="1">
    <source>
        <dbReference type="ARBA" id="ARBA00004651"/>
    </source>
</evidence>
<accession>A0A0F5QC44</accession>
<keyword evidence="4 9" id="KW-0812">Transmembrane</keyword>
<keyword evidence="3" id="KW-1003">Cell membrane</keyword>
<evidence type="ECO:0000256" key="6">
    <source>
        <dbReference type="ARBA" id="ARBA00022927"/>
    </source>
</evidence>
<dbReference type="Proteomes" id="UP000033411">
    <property type="component" value="Unassembled WGS sequence"/>
</dbReference>
<evidence type="ECO:0000256" key="3">
    <source>
        <dbReference type="ARBA" id="ARBA00022475"/>
    </source>
</evidence>
<gene>
    <name evidence="11" type="ORF">WH87_10095</name>
</gene>
<feature type="domain" description="ABC transmembrane type-1" evidence="10">
    <location>
        <begin position="91"/>
        <end position="279"/>
    </location>
</feature>
<evidence type="ECO:0000256" key="7">
    <source>
        <dbReference type="ARBA" id="ARBA00022989"/>
    </source>
</evidence>
<keyword evidence="12" id="KW-1185">Reference proteome</keyword>
<dbReference type="InterPro" id="IPR000515">
    <property type="entry name" value="MetI-like"/>
</dbReference>
<dbReference type="PROSITE" id="PS50928">
    <property type="entry name" value="ABC_TM1"/>
    <property type="match status" value="1"/>
</dbReference>
<dbReference type="PANTHER" id="PTHR43386:SF1">
    <property type="entry name" value="D,D-DIPEPTIDE TRANSPORT SYSTEM PERMEASE PROTEIN DDPC-RELATED"/>
    <property type="match status" value="1"/>
</dbReference>
<comment type="caution">
    <text evidence="11">The sequence shown here is derived from an EMBL/GenBank/DDBJ whole genome shotgun (WGS) entry which is preliminary data.</text>
</comment>
<protein>
    <submittedName>
        <fullName evidence="11">ABC transporter permease</fullName>
    </submittedName>
</protein>
<evidence type="ECO:0000256" key="2">
    <source>
        <dbReference type="ARBA" id="ARBA00022448"/>
    </source>
</evidence>
<keyword evidence="6" id="KW-0653">Protein transport</keyword>
<dbReference type="EMBL" id="LANJ01000016">
    <property type="protein sequence ID" value="KKC38291.1"/>
    <property type="molecule type" value="Genomic_DNA"/>
</dbReference>
<feature type="transmembrane region" description="Helical" evidence="9">
    <location>
        <begin position="24"/>
        <end position="49"/>
    </location>
</feature>
<evidence type="ECO:0000313" key="11">
    <source>
        <dbReference type="EMBL" id="KKC38291.1"/>
    </source>
</evidence>
<sequence length="297" mass="30619">MGPGAAVANAAAGNAEPSSSVRRVLLNPLVVVGLTILSAIGALALLAPLLTPGDPLSIAGPARLWPGEIAAFPLGTDALGRNVLAGVLHGARASIFVGLSATLLGVVIGILIGAVAGYFGGWVDDLIVRFIEIFQTIPSFVLLVVLVAFSGPSLLTVILGIALVSWDVIARLTRSEFRRLSAQDFVSAARVVGYDHSHIIRHEILPNAAPALIVTGSIMVASALLMEAALSFMGLGDPNLVSWGSMIGSGRELLRTHWYLTAIPGGFIVVSVLALNLLGDGLNDVLNPRHGAAGQIS</sequence>
<dbReference type="Pfam" id="PF00528">
    <property type="entry name" value="BPD_transp_1"/>
    <property type="match status" value="1"/>
</dbReference>
<comment type="subcellular location">
    <subcellularLocation>
        <location evidence="1 9">Cell membrane</location>
        <topology evidence="1 9">Multi-pass membrane protein</topology>
    </subcellularLocation>
</comment>
<dbReference type="InterPro" id="IPR050366">
    <property type="entry name" value="BP-dependent_transpt_permease"/>
</dbReference>
<dbReference type="SUPFAM" id="SSF161098">
    <property type="entry name" value="MetI-like"/>
    <property type="match status" value="1"/>
</dbReference>
<keyword evidence="5" id="KW-0571">Peptide transport</keyword>
<proteinExistence type="inferred from homology"/>
<keyword evidence="8 9" id="KW-0472">Membrane</keyword>
<evidence type="ECO:0000256" key="5">
    <source>
        <dbReference type="ARBA" id="ARBA00022856"/>
    </source>
</evidence>
<feature type="transmembrane region" description="Helical" evidence="9">
    <location>
        <begin position="95"/>
        <end position="120"/>
    </location>
</feature>
<feature type="transmembrane region" description="Helical" evidence="9">
    <location>
        <begin position="140"/>
        <end position="169"/>
    </location>
</feature>
<feature type="transmembrane region" description="Helical" evidence="9">
    <location>
        <begin position="256"/>
        <end position="279"/>
    </location>
</feature>
<dbReference type="STRING" id="1293439.WH87_10095"/>
<evidence type="ECO:0000256" key="9">
    <source>
        <dbReference type="RuleBase" id="RU363032"/>
    </source>
</evidence>
<evidence type="ECO:0000256" key="4">
    <source>
        <dbReference type="ARBA" id="ARBA00022692"/>
    </source>
</evidence>
<evidence type="ECO:0000259" key="10">
    <source>
        <dbReference type="PROSITE" id="PS50928"/>
    </source>
</evidence>
<dbReference type="GO" id="GO:0015833">
    <property type="term" value="P:peptide transport"/>
    <property type="evidence" value="ECO:0007669"/>
    <property type="project" value="UniProtKB-KW"/>
</dbReference>
<keyword evidence="2 9" id="KW-0813">Transport</keyword>
<dbReference type="GO" id="GO:0015031">
    <property type="term" value="P:protein transport"/>
    <property type="evidence" value="ECO:0007669"/>
    <property type="project" value="UniProtKB-KW"/>
</dbReference>
<dbReference type="PATRIC" id="fig|1293439.3.peg.1602"/>
<dbReference type="GO" id="GO:0005886">
    <property type="term" value="C:plasma membrane"/>
    <property type="evidence" value="ECO:0007669"/>
    <property type="project" value="UniProtKB-SubCell"/>
</dbReference>
<name>A0A0F5QC44_9HYPH</name>
<feature type="transmembrane region" description="Helical" evidence="9">
    <location>
        <begin position="211"/>
        <end position="236"/>
    </location>
</feature>
<keyword evidence="7 9" id="KW-1133">Transmembrane helix</keyword>
<dbReference type="InterPro" id="IPR035906">
    <property type="entry name" value="MetI-like_sf"/>
</dbReference>
<dbReference type="GO" id="GO:0055085">
    <property type="term" value="P:transmembrane transport"/>
    <property type="evidence" value="ECO:0007669"/>
    <property type="project" value="InterPro"/>
</dbReference>
<reference evidence="11 12" key="1">
    <citation type="submission" date="2015-03" db="EMBL/GenBank/DDBJ databases">
        <authorList>
            <person name="Lepp D."/>
            <person name="Hassan Y.I."/>
            <person name="Li X.-Z."/>
            <person name="Zhou T."/>
        </authorList>
    </citation>
    <scope>NUCLEOTIDE SEQUENCE [LARGE SCALE GENOMIC DNA]</scope>
    <source>
        <strain evidence="11 12">E84</strain>
    </source>
</reference>
<evidence type="ECO:0000313" key="12">
    <source>
        <dbReference type="Proteomes" id="UP000033411"/>
    </source>
</evidence>
<dbReference type="PANTHER" id="PTHR43386">
    <property type="entry name" value="OLIGOPEPTIDE TRANSPORT SYSTEM PERMEASE PROTEIN APPC"/>
    <property type="match status" value="1"/>
</dbReference>
<comment type="similarity">
    <text evidence="9">Belongs to the binding-protein-dependent transport system permease family.</text>
</comment>
<dbReference type="AlphaFoldDB" id="A0A0F5QC44"/>